<dbReference type="Proteomes" id="UP001148313">
    <property type="component" value="Unassembled WGS sequence"/>
</dbReference>
<evidence type="ECO:0000313" key="1">
    <source>
        <dbReference type="EMBL" id="MDA4846749.1"/>
    </source>
</evidence>
<gene>
    <name evidence="1" type="ORF">OOZ53_15415</name>
</gene>
<dbReference type="EMBL" id="JAPJZH010000009">
    <property type="protein sequence ID" value="MDA4846749.1"/>
    <property type="molecule type" value="Genomic_DNA"/>
</dbReference>
<organism evidence="1 2">
    <name type="scientific">Hoeflea poritis</name>
    <dbReference type="NCBI Taxonomy" id="2993659"/>
    <lineage>
        <taxon>Bacteria</taxon>
        <taxon>Pseudomonadati</taxon>
        <taxon>Pseudomonadota</taxon>
        <taxon>Alphaproteobacteria</taxon>
        <taxon>Hyphomicrobiales</taxon>
        <taxon>Rhizobiaceae</taxon>
        <taxon>Hoeflea</taxon>
    </lineage>
</organism>
<protein>
    <recommendedName>
        <fullName evidence="3">Valyl-tRNA synthetase tRNA-binding arm domain-containing protein</fullName>
    </recommendedName>
</protein>
<evidence type="ECO:0000313" key="2">
    <source>
        <dbReference type="Proteomes" id="UP001148313"/>
    </source>
</evidence>
<dbReference type="RefSeq" id="WP_271090539.1">
    <property type="nucleotide sequence ID" value="NZ_JAPJZH010000009.1"/>
</dbReference>
<reference evidence="1" key="1">
    <citation type="submission" date="2022-11" db="EMBL/GenBank/DDBJ databases">
        <title>Hoeflea poritis sp. nov., isolated from scleractinian coral Porites lutea.</title>
        <authorList>
            <person name="Zhang G."/>
            <person name="Wei Q."/>
            <person name="Cai L."/>
        </authorList>
    </citation>
    <scope>NUCLEOTIDE SEQUENCE</scope>
    <source>
        <strain evidence="1">E7-10</strain>
    </source>
</reference>
<sequence>MPVARGDIRSLEDAMLYSLAHLESEKLKAIQNLEKEIGSPVVALEGVDAQTAALPDEKLKKLQELESRLGVVLVAVKPH</sequence>
<comment type="caution">
    <text evidence="1">The sequence shown here is derived from an EMBL/GenBank/DDBJ whole genome shotgun (WGS) entry which is preliminary data.</text>
</comment>
<keyword evidence="2" id="KW-1185">Reference proteome</keyword>
<name>A0ABT4VPX2_9HYPH</name>
<proteinExistence type="predicted"/>
<accession>A0ABT4VPX2</accession>
<evidence type="ECO:0008006" key="3">
    <source>
        <dbReference type="Google" id="ProtNLM"/>
    </source>
</evidence>